<name>A0A376F7I7_ENTAS</name>
<evidence type="ECO:0000313" key="2">
    <source>
        <dbReference type="Proteomes" id="UP000255163"/>
    </source>
</evidence>
<dbReference type="Proteomes" id="UP000255163">
    <property type="component" value="Unassembled WGS sequence"/>
</dbReference>
<gene>
    <name evidence="1" type="ORF">NCTC12123_01644</name>
</gene>
<dbReference type="RefSeq" id="WP_022651023.1">
    <property type="nucleotide sequence ID" value="NZ_CP011863.1"/>
</dbReference>
<protein>
    <submittedName>
        <fullName evidence="1">Uncharacterized protein</fullName>
    </submittedName>
</protein>
<dbReference type="AlphaFoldDB" id="A0A376F7I7"/>
<proteinExistence type="predicted"/>
<reference evidence="1 2" key="1">
    <citation type="submission" date="2018-06" db="EMBL/GenBank/DDBJ databases">
        <authorList>
            <consortium name="Pathogen Informatics"/>
            <person name="Doyle S."/>
        </authorList>
    </citation>
    <scope>NUCLEOTIDE SEQUENCE [LARGE SCALE GENOMIC DNA]</scope>
    <source>
        <strain evidence="1 2">NCTC12123</strain>
    </source>
</reference>
<dbReference type="EMBL" id="UFYI01000007">
    <property type="protein sequence ID" value="STD20003.1"/>
    <property type="molecule type" value="Genomic_DNA"/>
</dbReference>
<sequence>MTLEQRVEELEAMVDSMKAQMEEVISAHTCAYNQITAKLDQIAVIQAERKA</sequence>
<organism evidence="1 2">
    <name type="scientific">Enterobacter asburiae</name>
    <dbReference type="NCBI Taxonomy" id="61645"/>
    <lineage>
        <taxon>Bacteria</taxon>
        <taxon>Pseudomonadati</taxon>
        <taxon>Pseudomonadota</taxon>
        <taxon>Gammaproteobacteria</taxon>
        <taxon>Enterobacterales</taxon>
        <taxon>Enterobacteriaceae</taxon>
        <taxon>Enterobacter</taxon>
        <taxon>Enterobacter cloacae complex</taxon>
    </lineage>
</organism>
<accession>A0A376F7I7</accession>
<evidence type="ECO:0000313" key="1">
    <source>
        <dbReference type="EMBL" id="STD20003.1"/>
    </source>
</evidence>